<accession>A0ABW3I1Y5</accession>
<evidence type="ECO:0000313" key="2">
    <source>
        <dbReference type="Proteomes" id="UP001596997"/>
    </source>
</evidence>
<name>A0ABW3I1Y5_9FLAO</name>
<dbReference type="Proteomes" id="UP001596997">
    <property type="component" value="Unassembled WGS sequence"/>
</dbReference>
<keyword evidence="2" id="KW-1185">Reference proteome</keyword>
<evidence type="ECO:0000313" key="1">
    <source>
        <dbReference type="EMBL" id="MFD0963838.1"/>
    </source>
</evidence>
<dbReference type="EMBL" id="JBHTJM010000008">
    <property type="protein sequence ID" value="MFD0963838.1"/>
    <property type="molecule type" value="Genomic_DNA"/>
</dbReference>
<gene>
    <name evidence="1" type="ORF">ACFQ1O_07450</name>
</gene>
<reference evidence="2" key="1">
    <citation type="journal article" date="2019" name="Int. J. Syst. Evol. Microbiol.">
        <title>The Global Catalogue of Microorganisms (GCM) 10K type strain sequencing project: providing services to taxonomists for standard genome sequencing and annotation.</title>
        <authorList>
            <consortium name="The Broad Institute Genomics Platform"/>
            <consortium name="The Broad Institute Genome Sequencing Center for Infectious Disease"/>
            <person name="Wu L."/>
            <person name="Ma J."/>
        </authorList>
    </citation>
    <scope>NUCLEOTIDE SEQUENCE [LARGE SCALE GENOMIC DNA]</scope>
    <source>
        <strain evidence="2">CCUG 62114</strain>
    </source>
</reference>
<comment type="caution">
    <text evidence="1">The sequence shown here is derived from an EMBL/GenBank/DDBJ whole genome shotgun (WGS) entry which is preliminary data.</text>
</comment>
<proteinExistence type="predicted"/>
<dbReference type="RefSeq" id="WP_377714962.1">
    <property type="nucleotide sequence ID" value="NZ_JBHTJM010000008.1"/>
</dbReference>
<sequence length="302" mass="35967">MRQLKRTIEDIKNVYQEDLDFTDDFLPHLTPELKNIKEGLRKCIDCYYYQYFGEDYERFPININEYRTGSRMSYRFNDTKIEEFVGYNNFIVELRILVRNHVGNYEKDIESLVDCFNSDFKISKSVLSKLKELEQSIISLVNLDLNKIQKVIAKEYSEGYLKLFKKLFNEYSSLELIKPLRGTIDELEKIIVSNLVDNKSLNSVVFQDNQEYFYKIESILEEKGYLSETNQWVSSKANVVRLYKYLSSKGVFRKSRNKPHLKILRFFEDRYNVELGKKLIKPNQIEQLKPEKKLLDILNSVQ</sequence>
<organism evidence="1 2">
    <name type="scientific">Pseudofulvibacter geojedonensis</name>
    <dbReference type="NCBI Taxonomy" id="1123758"/>
    <lineage>
        <taxon>Bacteria</taxon>
        <taxon>Pseudomonadati</taxon>
        <taxon>Bacteroidota</taxon>
        <taxon>Flavobacteriia</taxon>
        <taxon>Flavobacteriales</taxon>
        <taxon>Flavobacteriaceae</taxon>
        <taxon>Pseudofulvibacter</taxon>
    </lineage>
</organism>
<protein>
    <submittedName>
        <fullName evidence="1">Uncharacterized protein</fullName>
    </submittedName>
</protein>